<accession>A0AA36H1W5</accession>
<organism evidence="1 2">
    <name type="scientific">Cylicocyclus nassatus</name>
    <name type="common">Nematode worm</name>
    <dbReference type="NCBI Taxonomy" id="53992"/>
    <lineage>
        <taxon>Eukaryota</taxon>
        <taxon>Metazoa</taxon>
        <taxon>Ecdysozoa</taxon>
        <taxon>Nematoda</taxon>
        <taxon>Chromadorea</taxon>
        <taxon>Rhabditida</taxon>
        <taxon>Rhabditina</taxon>
        <taxon>Rhabditomorpha</taxon>
        <taxon>Strongyloidea</taxon>
        <taxon>Strongylidae</taxon>
        <taxon>Cylicocyclus</taxon>
    </lineage>
</organism>
<name>A0AA36H1W5_CYLNA</name>
<sequence>MIRWALFLPVASHQFHCNYSSPLWEAGIEFGLENRIIPGYNCSLVPTAAMVSSGGKVDPPLVSLSYPYTHGGDAKDIILSALAYWDPKFTYYSECSDGLGCAERQDPEKWSGNFSCVFHIRPSTYPQHYRWRCRFGNNA</sequence>
<dbReference type="EMBL" id="CATQJL010000305">
    <property type="protein sequence ID" value="CAJ0602276.1"/>
    <property type="molecule type" value="Genomic_DNA"/>
</dbReference>
<evidence type="ECO:0000313" key="1">
    <source>
        <dbReference type="EMBL" id="CAJ0602276.1"/>
    </source>
</evidence>
<gene>
    <name evidence="1" type="ORF">CYNAS_LOCUS14259</name>
</gene>
<reference evidence="1" key="1">
    <citation type="submission" date="2023-07" db="EMBL/GenBank/DDBJ databases">
        <authorList>
            <consortium name="CYATHOMIX"/>
        </authorList>
    </citation>
    <scope>NUCLEOTIDE SEQUENCE</scope>
    <source>
        <strain evidence="1">N/A</strain>
    </source>
</reference>
<comment type="caution">
    <text evidence="1">The sequence shown here is derived from an EMBL/GenBank/DDBJ whole genome shotgun (WGS) entry which is preliminary data.</text>
</comment>
<proteinExistence type="predicted"/>
<keyword evidence="2" id="KW-1185">Reference proteome</keyword>
<dbReference type="Proteomes" id="UP001176961">
    <property type="component" value="Unassembled WGS sequence"/>
</dbReference>
<dbReference type="AlphaFoldDB" id="A0AA36H1W5"/>
<protein>
    <submittedName>
        <fullName evidence="1">Uncharacterized protein</fullName>
    </submittedName>
</protein>
<evidence type="ECO:0000313" key="2">
    <source>
        <dbReference type="Proteomes" id="UP001176961"/>
    </source>
</evidence>